<dbReference type="AlphaFoldDB" id="A0A1Y1CQC4"/>
<dbReference type="PANTHER" id="PTHR47737">
    <property type="entry name" value="GLYCINE BETAINE/PROLINE BETAINE TRANSPORT SYSTEM PERMEASE PROTEIN PROW"/>
    <property type="match status" value="1"/>
</dbReference>
<keyword evidence="4" id="KW-0472">Membrane</keyword>
<evidence type="ECO:0000256" key="4">
    <source>
        <dbReference type="ARBA" id="ARBA00023136"/>
    </source>
</evidence>
<proteinExistence type="predicted"/>
<evidence type="ECO:0000259" key="5">
    <source>
        <dbReference type="Pfam" id="PF04069"/>
    </source>
</evidence>
<evidence type="ECO:0000313" key="7">
    <source>
        <dbReference type="Proteomes" id="UP000218267"/>
    </source>
</evidence>
<dbReference type="GO" id="GO:0043190">
    <property type="term" value="C:ATP-binding cassette (ABC) transporter complex"/>
    <property type="evidence" value="ECO:0007669"/>
    <property type="project" value="InterPro"/>
</dbReference>
<dbReference type="GO" id="GO:0015871">
    <property type="term" value="P:choline transport"/>
    <property type="evidence" value="ECO:0007669"/>
    <property type="project" value="TreeGrafter"/>
</dbReference>
<dbReference type="GO" id="GO:0015226">
    <property type="term" value="F:carnitine transmembrane transporter activity"/>
    <property type="evidence" value="ECO:0007669"/>
    <property type="project" value="TreeGrafter"/>
</dbReference>
<accession>A0A1Y1CQC4</accession>
<dbReference type="CDD" id="cd13639">
    <property type="entry name" value="PBP2_OpuAC_like"/>
    <property type="match status" value="1"/>
</dbReference>
<dbReference type="InterPro" id="IPR007210">
    <property type="entry name" value="ABC_Gly_betaine_transp_sub-bd"/>
</dbReference>
<dbReference type="PROSITE" id="PS51257">
    <property type="entry name" value="PROKAR_LIPOPROTEIN"/>
    <property type="match status" value="1"/>
</dbReference>
<sequence length="288" mass="31736">MMKLRNLGILLVVVALTVSVSSCNNSNKKEKSAAKKVSIFYPNWSEGIAFTYLAKAALEANGYEVELTNLAPGMIYGELSKEDSKGDVFMDAWLPNTHKEYWADYGDNLVKLGEAFSDGTTGLVVPSYVTINSIEELNANKDQFGGQIIGIGAGAGVHANTLKAIDAYKLDFEQITSSGPAMVASLEKAIRDKESIIVTGWKPHFIWNKYDLKYLEDPKGIYPIDACTIISRKGFEKDKPEAATFFKNFKMGEAKLYELVAAIQSKGEEAGATEWYKANKVLVDSWLK</sequence>
<dbReference type="KEGG" id="mbas:ALGA_3151"/>
<name>A0A1Y1CQC4_9BACT</name>
<gene>
    <name evidence="6" type="ORF">ALGA_3151</name>
</gene>
<dbReference type="Gene3D" id="3.40.190.100">
    <property type="entry name" value="Glycine betaine-binding periplasmic protein, domain 2"/>
    <property type="match status" value="1"/>
</dbReference>
<keyword evidence="3" id="KW-1003">Cell membrane</keyword>
<reference evidence="6 7" key="1">
    <citation type="journal article" date="2018" name="Mar. Genomics">
        <title>Complete genome sequence of Marinifilaceae bacterium strain SPP2, isolated from the Antarctic marine sediment.</title>
        <authorList>
            <person name="Watanabe M."/>
            <person name="Kojima H."/>
            <person name="Fukui M."/>
        </authorList>
    </citation>
    <scope>NUCLEOTIDE SEQUENCE [LARGE SCALE GENOMIC DNA]</scope>
    <source>
        <strain evidence="6 7">SPP2</strain>
    </source>
</reference>
<dbReference type="Gene3D" id="3.10.105.10">
    <property type="entry name" value="Dipeptide-binding Protein, Domain 3"/>
    <property type="match status" value="2"/>
</dbReference>
<dbReference type="RefSeq" id="WP_096430867.1">
    <property type="nucleotide sequence ID" value="NZ_AP018042.1"/>
</dbReference>
<evidence type="ECO:0000256" key="2">
    <source>
        <dbReference type="ARBA" id="ARBA00022448"/>
    </source>
</evidence>
<organism evidence="6 7">
    <name type="scientific">Labilibaculum antarcticum</name>
    <dbReference type="NCBI Taxonomy" id="1717717"/>
    <lineage>
        <taxon>Bacteria</taxon>
        <taxon>Pseudomonadati</taxon>
        <taxon>Bacteroidota</taxon>
        <taxon>Bacteroidia</taxon>
        <taxon>Marinilabiliales</taxon>
        <taxon>Marinifilaceae</taxon>
        <taxon>Labilibaculum</taxon>
    </lineage>
</organism>
<evidence type="ECO:0000313" key="6">
    <source>
        <dbReference type="EMBL" id="BAX81451.1"/>
    </source>
</evidence>
<reference evidence="7" key="2">
    <citation type="journal article" date="2020" name="Antonie Van Leeuwenhoek">
        <title>Labilibaculum antarcticum sp. nov., a novel facultative anaerobic, psychrotorelant bacterium isolated from marine sediment of Antarctica.</title>
        <authorList>
            <person name="Watanabe M."/>
            <person name="Kojima H."/>
            <person name="Fukui M."/>
        </authorList>
    </citation>
    <scope>NUCLEOTIDE SEQUENCE [LARGE SCALE GENOMIC DNA]</scope>
    <source>
        <strain evidence="7">SPP2</strain>
    </source>
</reference>
<dbReference type="EMBL" id="AP018042">
    <property type="protein sequence ID" value="BAX81451.1"/>
    <property type="molecule type" value="Genomic_DNA"/>
</dbReference>
<comment type="subcellular location">
    <subcellularLocation>
        <location evidence="1">Cell membrane</location>
    </subcellularLocation>
</comment>
<feature type="domain" description="ABC-type glycine betaine transport system substrate-binding" evidence="5">
    <location>
        <begin position="35"/>
        <end position="277"/>
    </location>
</feature>
<dbReference type="OrthoDB" id="9787902at2"/>
<dbReference type="Pfam" id="PF04069">
    <property type="entry name" value="OpuAC"/>
    <property type="match status" value="1"/>
</dbReference>
<evidence type="ECO:0000256" key="3">
    <source>
        <dbReference type="ARBA" id="ARBA00022475"/>
    </source>
</evidence>
<keyword evidence="7" id="KW-1185">Reference proteome</keyword>
<dbReference type="GO" id="GO:0031460">
    <property type="term" value="P:glycine betaine transport"/>
    <property type="evidence" value="ECO:0007669"/>
    <property type="project" value="TreeGrafter"/>
</dbReference>
<protein>
    <submittedName>
        <fullName evidence="6">Glycine/betaine ABC transporter</fullName>
    </submittedName>
</protein>
<dbReference type="SUPFAM" id="SSF53850">
    <property type="entry name" value="Periplasmic binding protein-like II"/>
    <property type="match status" value="1"/>
</dbReference>
<keyword evidence="2" id="KW-0813">Transport</keyword>
<evidence type="ECO:0000256" key="1">
    <source>
        <dbReference type="ARBA" id="ARBA00004236"/>
    </source>
</evidence>
<dbReference type="PANTHER" id="PTHR47737:SF1">
    <property type="entry name" value="GLYCINE BETAINE_PROLINE BETAINE TRANSPORT SYSTEM PERMEASE PROTEIN PROW"/>
    <property type="match status" value="1"/>
</dbReference>
<dbReference type="Proteomes" id="UP000218267">
    <property type="component" value="Chromosome"/>
</dbReference>
<dbReference type="GO" id="GO:0005275">
    <property type="term" value="F:amine transmembrane transporter activity"/>
    <property type="evidence" value="ECO:0007669"/>
    <property type="project" value="TreeGrafter"/>
</dbReference>